<dbReference type="InterPro" id="IPR051536">
    <property type="entry name" value="UDG_Type-4/5"/>
</dbReference>
<organism evidence="11 12">
    <name type="scientific">Sphingomonas morindae</name>
    <dbReference type="NCBI Taxonomy" id="1541170"/>
    <lineage>
        <taxon>Bacteria</taxon>
        <taxon>Pseudomonadati</taxon>
        <taxon>Pseudomonadota</taxon>
        <taxon>Alphaproteobacteria</taxon>
        <taxon>Sphingomonadales</taxon>
        <taxon>Sphingomonadaceae</taxon>
        <taxon>Sphingomonas</taxon>
    </lineage>
</organism>
<dbReference type="SMART" id="SM00987">
    <property type="entry name" value="UreE_C"/>
    <property type="match status" value="1"/>
</dbReference>
<dbReference type="InterPro" id="IPR005122">
    <property type="entry name" value="Uracil-DNA_glycosylase-like"/>
</dbReference>
<keyword evidence="7" id="KW-0408">Iron</keyword>
<evidence type="ECO:0000313" key="11">
    <source>
        <dbReference type="EMBL" id="USI72049.1"/>
    </source>
</evidence>
<reference evidence="11" key="1">
    <citation type="journal article" date="2022" name="Toxins">
        <title>Genomic Analysis of Sphingopyxis sp. USTB-05 for Biodegrading Cyanobacterial Hepatotoxins.</title>
        <authorList>
            <person name="Liu C."/>
            <person name="Xu Q."/>
            <person name="Zhao Z."/>
            <person name="Zhang H."/>
            <person name="Liu X."/>
            <person name="Yin C."/>
            <person name="Liu Y."/>
            <person name="Yan H."/>
        </authorList>
    </citation>
    <scope>NUCLEOTIDE SEQUENCE</scope>
    <source>
        <strain evidence="11">NBD5</strain>
    </source>
</reference>
<evidence type="ECO:0000256" key="6">
    <source>
        <dbReference type="ARBA" id="ARBA00022801"/>
    </source>
</evidence>
<keyword evidence="4" id="KW-0479">Metal-binding</keyword>
<dbReference type="NCBIfam" id="TIGR03915">
    <property type="entry name" value="SAM_7_link_chp"/>
    <property type="match status" value="1"/>
</dbReference>
<dbReference type="PANTHER" id="PTHR33693:SF9">
    <property type="entry name" value="TYPE-4 URACIL-DNA GLYCOSYLASE"/>
    <property type="match status" value="1"/>
</dbReference>
<dbReference type="InterPro" id="IPR023875">
    <property type="entry name" value="DNA_repair_put"/>
</dbReference>
<name>A0ABY4X576_9SPHN</name>
<dbReference type="Proteomes" id="UP001056937">
    <property type="component" value="Chromosome 1"/>
</dbReference>
<keyword evidence="8" id="KW-0411">Iron-sulfur</keyword>
<dbReference type="SMART" id="SM00986">
    <property type="entry name" value="UDG"/>
    <property type="match status" value="1"/>
</dbReference>
<dbReference type="Pfam" id="PF13566">
    <property type="entry name" value="DUF4130"/>
    <property type="match status" value="1"/>
</dbReference>
<dbReference type="RefSeq" id="WP_252165858.1">
    <property type="nucleotide sequence ID" value="NZ_CP084930.1"/>
</dbReference>
<comment type="similarity">
    <text evidence="1">Belongs to the uracil-DNA glycosylase (UDG) superfamily. Type 4 (UDGa) family.</text>
</comment>
<keyword evidence="3" id="KW-0004">4Fe-4S</keyword>
<dbReference type="Gene3D" id="3.40.470.10">
    <property type="entry name" value="Uracil-DNA glycosylase-like domain"/>
    <property type="match status" value="1"/>
</dbReference>
<evidence type="ECO:0000256" key="3">
    <source>
        <dbReference type="ARBA" id="ARBA00022485"/>
    </source>
</evidence>
<accession>A0ABY4X576</accession>
<evidence type="ECO:0000259" key="10">
    <source>
        <dbReference type="SMART" id="SM00986"/>
    </source>
</evidence>
<dbReference type="Pfam" id="PF03167">
    <property type="entry name" value="UDG"/>
    <property type="match status" value="1"/>
</dbReference>
<evidence type="ECO:0000256" key="7">
    <source>
        <dbReference type="ARBA" id="ARBA00023004"/>
    </source>
</evidence>
<gene>
    <name evidence="11" type="ORF">LHA26_12120</name>
</gene>
<keyword evidence="6" id="KW-0378">Hydrolase</keyword>
<dbReference type="InterPro" id="IPR005273">
    <property type="entry name" value="Ura-DNA_glyco_family4"/>
</dbReference>
<proteinExistence type="inferred from homology"/>
<evidence type="ECO:0000256" key="5">
    <source>
        <dbReference type="ARBA" id="ARBA00022763"/>
    </source>
</evidence>
<feature type="domain" description="Uracil-DNA glycosylase-like" evidence="10">
    <location>
        <begin position="296"/>
        <end position="456"/>
    </location>
</feature>
<dbReference type="InterPro" id="IPR025404">
    <property type="entry name" value="DUF4130"/>
</dbReference>
<dbReference type="InterPro" id="IPR036895">
    <property type="entry name" value="Uracil-DNA_glycosylase-like_sf"/>
</dbReference>
<evidence type="ECO:0000313" key="12">
    <source>
        <dbReference type="Proteomes" id="UP001056937"/>
    </source>
</evidence>
<dbReference type="PANTHER" id="PTHR33693">
    <property type="entry name" value="TYPE-5 URACIL-DNA GLYCOSYLASE"/>
    <property type="match status" value="1"/>
</dbReference>
<evidence type="ECO:0000256" key="9">
    <source>
        <dbReference type="ARBA" id="ARBA00023204"/>
    </source>
</evidence>
<keyword evidence="12" id="KW-1185">Reference proteome</keyword>
<dbReference type="SUPFAM" id="SSF52141">
    <property type="entry name" value="Uracil-DNA glycosylase-like"/>
    <property type="match status" value="1"/>
</dbReference>
<evidence type="ECO:0000256" key="2">
    <source>
        <dbReference type="ARBA" id="ARBA00019403"/>
    </source>
</evidence>
<evidence type="ECO:0000256" key="4">
    <source>
        <dbReference type="ARBA" id="ARBA00022723"/>
    </source>
</evidence>
<protein>
    <recommendedName>
        <fullName evidence="2">Type-4 uracil-DNA glycosylase</fullName>
    </recommendedName>
</protein>
<dbReference type="CDD" id="cd10030">
    <property type="entry name" value="UDG-F4_TTUDGA_SPO1dp_like"/>
    <property type="match status" value="1"/>
</dbReference>
<evidence type="ECO:0000256" key="8">
    <source>
        <dbReference type="ARBA" id="ARBA00023014"/>
    </source>
</evidence>
<keyword evidence="5" id="KW-0227">DNA damage</keyword>
<dbReference type="NCBIfam" id="TIGR03914">
    <property type="entry name" value="UDG_fam_dom"/>
    <property type="match status" value="1"/>
</dbReference>
<dbReference type="EMBL" id="CP084930">
    <property type="protein sequence ID" value="USI72049.1"/>
    <property type="molecule type" value="Genomic_DNA"/>
</dbReference>
<evidence type="ECO:0000256" key="1">
    <source>
        <dbReference type="ARBA" id="ARBA00006521"/>
    </source>
</evidence>
<sequence length="467" mass="51655">MALVRLAADDDVEGWRAAARGLALAGVPADAVHWQVGDGPADLFADAEPGVPPPAPGAEAFSVPRRFVELAETALLHADPERFARLYALLLRLRDQPRAIEDRADPLIRTIEDMAKAVRRDMHKMHAFLRFRAVEEAEGERFVAWYEPEHHIVRANAGFFVRRFSTLRWSILTPQLSLHWDGISLAEGPPGQRGDAPDADPAEAAWKTYYASIFNPARLKTAAMLREMPKKYWKNMPEAALVPALVADAQRREREMIMTAQTSPAGNATLALEALREEAAQCRRCPLWKPATQTVFGEGPAGAPLMFVGEQPGDQEDLAGHPFVGPAGQLFDRALGDAGVDRSRAYVTNAVKHFKFEPRGKRRIHAKPDSGEIEACRWWIEQERDIVRPALTVALGVTAAQSLTGRSITISRARGAPVRLADGGECWITVHPSFLLRIPEADRKAEEYARFVDDLRRIGARLAELTG</sequence>
<keyword evidence="9" id="KW-0234">DNA repair</keyword>